<dbReference type="RefSeq" id="XP_001446552.1">
    <property type="nucleotide sequence ID" value="XM_001446515.2"/>
</dbReference>
<dbReference type="SUPFAM" id="SSF49785">
    <property type="entry name" value="Galactose-binding domain-like"/>
    <property type="match status" value="1"/>
</dbReference>
<dbReference type="InterPro" id="IPR048738">
    <property type="entry name" value="CEP104_Znf"/>
</dbReference>
<dbReference type="InterPro" id="IPR016024">
    <property type="entry name" value="ARM-type_fold"/>
</dbReference>
<dbReference type="OrthoDB" id="66599at2759"/>
<feature type="region of interest" description="Disordered" evidence="1">
    <location>
        <begin position="669"/>
        <end position="694"/>
    </location>
</feature>
<dbReference type="PANTHER" id="PTHR13371">
    <property type="entry name" value="GLYCINE-, GLUTAMATE-, THIENYLCYCLOHEXYLPIPERIDINE-BINDING PROTEIN"/>
    <property type="match status" value="1"/>
</dbReference>
<reference evidence="3 4" key="1">
    <citation type="journal article" date="2006" name="Nature">
        <title>Global trends of whole-genome duplications revealed by the ciliate Paramecium tetraurelia.</title>
        <authorList>
            <consortium name="Genoscope"/>
            <person name="Aury J.-M."/>
            <person name="Jaillon O."/>
            <person name="Duret L."/>
            <person name="Noel B."/>
            <person name="Jubin C."/>
            <person name="Porcel B.M."/>
            <person name="Segurens B."/>
            <person name="Daubin V."/>
            <person name="Anthouard V."/>
            <person name="Aiach N."/>
            <person name="Arnaiz O."/>
            <person name="Billaut A."/>
            <person name="Beisson J."/>
            <person name="Blanc I."/>
            <person name="Bouhouche K."/>
            <person name="Camara F."/>
            <person name="Duharcourt S."/>
            <person name="Guigo R."/>
            <person name="Gogendeau D."/>
            <person name="Katinka M."/>
            <person name="Keller A.-M."/>
            <person name="Kissmehl R."/>
            <person name="Klotz C."/>
            <person name="Koll F."/>
            <person name="Le Moue A."/>
            <person name="Lepere C."/>
            <person name="Malinsky S."/>
            <person name="Nowacki M."/>
            <person name="Nowak J.K."/>
            <person name="Plattner H."/>
            <person name="Poulain J."/>
            <person name="Ruiz F."/>
            <person name="Serrano V."/>
            <person name="Zagulski M."/>
            <person name="Dessen P."/>
            <person name="Betermier M."/>
            <person name="Weissenbach J."/>
            <person name="Scarpelli C."/>
            <person name="Schachter V."/>
            <person name="Sperling L."/>
            <person name="Meyer E."/>
            <person name="Cohen J."/>
            <person name="Wincker P."/>
        </authorList>
    </citation>
    <scope>NUCLEOTIDE SEQUENCE [LARGE SCALE GENOMIC DNA]</scope>
    <source>
        <strain evidence="3 4">Stock d4-2</strain>
    </source>
</reference>
<dbReference type="InterPro" id="IPR034085">
    <property type="entry name" value="TOG"/>
</dbReference>
<dbReference type="GO" id="GO:0005929">
    <property type="term" value="C:cilium"/>
    <property type="evidence" value="ECO:0000318"/>
    <property type="project" value="GO_Central"/>
</dbReference>
<dbReference type="Pfam" id="PF21039">
    <property type="entry name" value="CEP104_ZnF"/>
    <property type="match status" value="1"/>
</dbReference>
<dbReference type="InterPro" id="IPR011989">
    <property type="entry name" value="ARM-like"/>
</dbReference>
<dbReference type="KEGG" id="ptm:GSPATT00014122001"/>
<dbReference type="InterPro" id="IPR013083">
    <property type="entry name" value="Znf_RING/FYVE/PHD"/>
</dbReference>
<dbReference type="HOGENOM" id="CLU_003200_0_0_1"/>
<dbReference type="SMART" id="SM01349">
    <property type="entry name" value="TOG"/>
    <property type="match status" value="1"/>
</dbReference>
<dbReference type="Gene3D" id="1.25.10.10">
    <property type="entry name" value="Leucine-rich Repeat Variant"/>
    <property type="match status" value="1"/>
</dbReference>
<dbReference type="OMA" id="VKVKCRQ"/>
<dbReference type="eggNOG" id="KOG4825">
    <property type="taxonomic scope" value="Eukaryota"/>
</dbReference>
<dbReference type="Pfam" id="PF21040">
    <property type="entry name" value="CEP104-like_TOG"/>
    <property type="match status" value="1"/>
</dbReference>
<dbReference type="SUPFAM" id="SSF48371">
    <property type="entry name" value="ARM repeat"/>
    <property type="match status" value="1"/>
</dbReference>
<evidence type="ECO:0000256" key="1">
    <source>
        <dbReference type="SAM" id="MobiDB-lite"/>
    </source>
</evidence>
<dbReference type="EMBL" id="CT868319">
    <property type="protein sequence ID" value="CAK79155.1"/>
    <property type="molecule type" value="Genomic_DNA"/>
</dbReference>
<dbReference type="Pfam" id="PF21038">
    <property type="entry name" value="CEP104_N"/>
    <property type="match status" value="1"/>
</dbReference>
<organism evidence="3 4">
    <name type="scientific">Paramecium tetraurelia</name>
    <dbReference type="NCBI Taxonomy" id="5888"/>
    <lineage>
        <taxon>Eukaryota</taxon>
        <taxon>Sar</taxon>
        <taxon>Alveolata</taxon>
        <taxon>Ciliophora</taxon>
        <taxon>Intramacronucleata</taxon>
        <taxon>Oligohymenophorea</taxon>
        <taxon>Peniculida</taxon>
        <taxon>Parameciidae</taxon>
        <taxon>Paramecium</taxon>
    </lineage>
</organism>
<evidence type="ECO:0000259" key="2">
    <source>
        <dbReference type="SMART" id="SM01349"/>
    </source>
</evidence>
<dbReference type="InterPro" id="IPR008979">
    <property type="entry name" value="Galactose-bd-like_sf"/>
</dbReference>
<evidence type="ECO:0000313" key="3">
    <source>
        <dbReference type="EMBL" id="CAK79155.1"/>
    </source>
</evidence>
<protein>
    <recommendedName>
        <fullName evidence="2">TOG domain-containing protein</fullName>
    </recommendedName>
</protein>
<keyword evidence="4" id="KW-1185">Reference proteome</keyword>
<proteinExistence type="predicted"/>
<name>A0D7Y8_PARTE</name>
<feature type="domain" description="TOG" evidence="2">
    <location>
        <begin position="401"/>
        <end position="648"/>
    </location>
</feature>
<dbReference type="InParanoid" id="A0D7Y8"/>
<dbReference type="AlphaFoldDB" id="A0D7Y8"/>
<dbReference type="Gene3D" id="3.30.40.10">
    <property type="entry name" value="Zinc/RING finger domain, C3HC4 (zinc finger)"/>
    <property type="match status" value="1"/>
</dbReference>
<feature type="region of interest" description="Disordered" evidence="1">
    <location>
        <begin position="375"/>
        <end position="398"/>
    </location>
</feature>
<dbReference type="InterPro" id="IPR052607">
    <property type="entry name" value="CEP104-like"/>
</dbReference>
<dbReference type="PANTHER" id="PTHR13371:SF0">
    <property type="entry name" value="CENTROSOMAL PROTEIN OF 104 KDA"/>
    <property type="match status" value="1"/>
</dbReference>
<dbReference type="GeneID" id="5032337"/>
<sequence length="823" mass="95086">MKGVSKLKYRIVYCSGEDQDYPVTELLTQSPQSRGWQAPKYCEYPQEIAIQFVSAARVRQVQFLSHHCKISTKIELYVHMPDKNIPPQYNQIKYKKLGYLSLDSNERGGYQARELKSVYIDTPCLFMKFVFQKCFVNKFNLFNQIGVIALSVFGEPLDSPPGYGQMKQKEFYNEIQFETQFDQNTLERLRLLEEAKDKAVSREDFMEAKRIKEAIERLKQIGVQLRTLEERKAVAIQNEDYDSASIIKQEIEKLRNAVAPDSMIRRPDSAVILNKLNQQYQQPVYQPQQQYQQQQQQQQQYYQQQYQPPPVQSQMAFVPPYQAPPPMMPIQGEEMISQSQFEEQRADPSQMRQKRVAKELNQHHEDMIVPGALRKQNNNQYPDDDKQQQQQYTTEPLTGDSLQKAEPLIPILTEEFCQKIFSKQWGAREDGLKWLEDQIGRPTQVNSQDPSIFFLSSIASINYTLGDKVAAVSIRSLSVLQSLLAKYPKIKINKSAEFNEHIDGILQSLMEKLGEQRKEQAENAFLQMADHPSVGPAICVQHLIKGFVGKSKLQSSTKHIVGRLAMLTELVKRYEINNANMPYQPIVDFAVKLQDDKNEPIRTQAILLLVEVYKFSGNRLKQSLTNVRQAQLDVLEDFFNKIDGGGDVDDQPQTNQQRAIIQTNIESQGAKKGNQNQTQNQKPQQQQKQQQQQQYDQNNTAKCDYCDRVNPSFRDPDQIDKHLWSECPMLVTCSQCGQVIEIAELTNHLLSECDHKRKFKRCPKCKEAILLSGYDKHLEDCRGRNDNTTVRCPLCHQDLKLEKNTWKNHLIKQGCLNNERTAG</sequence>
<gene>
    <name evidence="3" type="ORF">GSPATT00014122001</name>
</gene>
<dbReference type="Proteomes" id="UP000000600">
    <property type="component" value="Unassembled WGS sequence"/>
</dbReference>
<accession>A0D7Y8</accession>
<evidence type="ECO:0000313" key="4">
    <source>
        <dbReference type="Proteomes" id="UP000000600"/>
    </source>
</evidence>
<dbReference type="FunCoup" id="A0D7Y8">
    <property type="interactions" value="100"/>
</dbReference>
<dbReference type="InterPro" id="IPR048739">
    <property type="entry name" value="CEP104_N"/>
</dbReference>